<feature type="domain" description="Uracil-DNA glycosylase-like" evidence="10">
    <location>
        <begin position="50"/>
        <end position="214"/>
    </location>
</feature>
<evidence type="ECO:0000256" key="3">
    <source>
        <dbReference type="ARBA" id="ARBA00022763"/>
    </source>
</evidence>
<evidence type="ECO:0000256" key="5">
    <source>
        <dbReference type="ARBA" id="ARBA00023004"/>
    </source>
</evidence>
<accession>B3T868</accession>
<keyword evidence="4" id="KW-0378">Hydrolase</keyword>
<dbReference type="InterPro" id="IPR044147">
    <property type="entry name" value="UdgB-like"/>
</dbReference>
<evidence type="ECO:0000256" key="6">
    <source>
        <dbReference type="ARBA" id="ARBA00023014"/>
    </source>
</evidence>
<dbReference type="SMART" id="SM00987">
    <property type="entry name" value="UreE_C"/>
    <property type="match status" value="1"/>
</dbReference>
<keyword evidence="1" id="KW-0004">4Fe-4S</keyword>
<evidence type="ECO:0000256" key="4">
    <source>
        <dbReference type="ARBA" id="ARBA00022801"/>
    </source>
</evidence>
<evidence type="ECO:0000256" key="1">
    <source>
        <dbReference type="ARBA" id="ARBA00022485"/>
    </source>
</evidence>
<dbReference type="GO" id="GO:0033958">
    <property type="term" value="F:DNA-deoxyinosine glycosylase activity"/>
    <property type="evidence" value="ECO:0007669"/>
    <property type="project" value="InterPro"/>
</dbReference>
<dbReference type="GO" id="GO:0051539">
    <property type="term" value="F:4 iron, 4 sulfur cluster binding"/>
    <property type="evidence" value="ECO:0007669"/>
    <property type="project" value="UniProtKB-KW"/>
</dbReference>
<keyword evidence="3" id="KW-0227">DNA damage</keyword>
<evidence type="ECO:0000256" key="2">
    <source>
        <dbReference type="ARBA" id="ARBA00022723"/>
    </source>
</evidence>
<protein>
    <recommendedName>
        <fullName evidence="9">Type-5 uracil-DNA glycosylase</fullName>
    </recommendedName>
</protein>
<dbReference type="InterPro" id="IPR051536">
    <property type="entry name" value="UDG_Type-4/5"/>
</dbReference>
<evidence type="ECO:0000256" key="7">
    <source>
        <dbReference type="ARBA" id="ARBA00023204"/>
    </source>
</evidence>
<sequence>MASNKVKLEQLNKKIIKCRKCPRLSEYIRMVAKEKVSRFRHEKYWGRPLPGFGDVSAQLLIIGLAPAAHGGNRTGRMFTGDSSGDWLAKALYENKFATKDTSNRLGDGFELKNSYVTAAIRCAPPKNKPARMEIENCMPYLSEELKILKNIRVIICLGRIAFETFCKLFSIKNKEFGHGRSFSFSGKTIICSYHPSRQNTQTGRLGWDEWTDIFQKANQFLKKSYN</sequence>
<dbReference type="SUPFAM" id="SSF52141">
    <property type="entry name" value="Uracil-DNA glycosylase-like"/>
    <property type="match status" value="1"/>
</dbReference>
<evidence type="ECO:0000256" key="8">
    <source>
        <dbReference type="ARBA" id="ARBA00023779"/>
    </source>
</evidence>
<dbReference type="CDD" id="cd10031">
    <property type="entry name" value="UDG-F5_TTUDGB_like"/>
    <property type="match status" value="1"/>
</dbReference>
<dbReference type="InterPro" id="IPR005122">
    <property type="entry name" value="Uracil-DNA_glycosylase-like"/>
</dbReference>
<evidence type="ECO:0000256" key="9">
    <source>
        <dbReference type="ARBA" id="ARBA00023887"/>
    </source>
</evidence>
<keyword evidence="6" id="KW-0411">Iron-sulfur</keyword>
<gene>
    <name evidence="11" type="ORF">ALOHA_HF4000APKG5B22ctg2g15</name>
</gene>
<dbReference type="InterPro" id="IPR036895">
    <property type="entry name" value="Uracil-DNA_glycosylase-like_sf"/>
</dbReference>
<organism evidence="11">
    <name type="scientific">uncultured marine crenarchaeote HF4000_APKG5B22</name>
    <dbReference type="NCBI Taxonomy" id="455590"/>
    <lineage>
        <taxon>Archaea</taxon>
        <taxon>Nitrososphaerota</taxon>
        <taxon>Nitrososphaeria</taxon>
        <taxon>Nitrosopumilales</taxon>
        <taxon>environmental samples</taxon>
    </lineage>
</organism>
<dbReference type="GO" id="GO:0004844">
    <property type="term" value="F:uracil DNA N-glycosylase activity"/>
    <property type="evidence" value="ECO:0007669"/>
    <property type="project" value="InterPro"/>
</dbReference>
<dbReference type="Gene3D" id="3.40.470.10">
    <property type="entry name" value="Uracil-DNA glycosylase-like domain"/>
    <property type="match status" value="1"/>
</dbReference>
<dbReference type="GO" id="GO:0006284">
    <property type="term" value="P:base-excision repair"/>
    <property type="evidence" value="ECO:0007669"/>
    <property type="project" value="InterPro"/>
</dbReference>
<dbReference type="GO" id="GO:0046872">
    <property type="term" value="F:metal ion binding"/>
    <property type="evidence" value="ECO:0007669"/>
    <property type="project" value="UniProtKB-KW"/>
</dbReference>
<keyword evidence="2" id="KW-0479">Metal-binding</keyword>
<dbReference type="AlphaFoldDB" id="B3T868"/>
<reference evidence="11" key="1">
    <citation type="journal article" date="2008" name="ISME J.">
        <title>Genomic patterns of recombination, clonal divergence and environment in marine microbial populations.</title>
        <authorList>
            <person name="Konstantinidis K.T."/>
            <person name="Delong E.F."/>
        </authorList>
    </citation>
    <scope>NUCLEOTIDE SEQUENCE</scope>
</reference>
<dbReference type="Pfam" id="PF03167">
    <property type="entry name" value="UDG"/>
    <property type="match status" value="1"/>
</dbReference>
<dbReference type="SMART" id="SM00986">
    <property type="entry name" value="UDG"/>
    <property type="match status" value="1"/>
</dbReference>
<evidence type="ECO:0000313" key="11">
    <source>
        <dbReference type="EMBL" id="ABZ08777.1"/>
    </source>
</evidence>
<evidence type="ECO:0000259" key="10">
    <source>
        <dbReference type="SMART" id="SM00986"/>
    </source>
</evidence>
<dbReference type="EMBL" id="EU016636">
    <property type="protein sequence ID" value="ABZ08777.1"/>
    <property type="molecule type" value="Genomic_DNA"/>
</dbReference>
<name>B3T868_9ARCH</name>
<proteinExistence type="inferred from homology"/>
<comment type="similarity">
    <text evidence="8">Belongs to the uracil-DNA glycosylase (UDG) superfamily. Type 5 (UDGb) family.</text>
</comment>
<keyword evidence="5" id="KW-0408">Iron</keyword>
<keyword evidence="7" id="KW-0234">DNA repair</keyword>
<dbReference type="PANTHER" id="PTHR33693">
    <property type="entry name" value="TYPE-5 URACIL-DNA GLYCOSYLASE"/>
    <property type="match status" value="1"/>
</dbReference>
<dbReference type="PANTHER" id="PTHR33693:SF3">
    <property type="entry name" value="TYPE-5 URACIL-DNA GLYCOSYLASE"/>
    <property type="match status" value="1"/>
</dbReference>